<evidence type="ECO:0000313" key="2">
    <source>
        <dbReference type="Proteomes" id="UP001589854"/>
    </source>
</evidence>
<dbReference type="Proteomes" id="UP001589854">
    <property type="component" value="Unassembled WGS sequence"/>
</dbReference>
<accession>A0ABV6GJI2</accession>
<keyword evidence="2" id="KW-1185">Reference proteome</keyword>
<proteinExistence type="predicted"/>
<name>A0ABV6GJI2_9BACI</name>
<organism evidence="1 2">
    <name type="scientific">Metabacillus herbersteinensis</name>
    <dbReference type="NCBI Taxonomy" id="283816"/>
    <lineage>
        <taxon>Bacteria</taxon>
        <taxon>Bacillati</taxon>
        <taxon>Bacillota</taxon>
        <taxon>Bacilli</taxon>
        <taxon>Bacillales</taxon>
        <taxon>Bacillaceae</taxon>
        <taxon>Metabacillus</taxon>
    </lineage>
</organism>
<dbReference type="Gene3D" id="3.40.720.10">
    <property type="entry name" value="Alkaline Phosphatase, subunit A"/>
    <property type="match status" value="1"/>
</dbReference>
<comment type="caution">
    <text evidence="1">The sequence shown here is derived from an EMBL/GenBank/DDBJ whole genome shotgun (WGS) entry which is preliminary data.</text>
</comment>
<evidence type="ECO:0008006" key="3">
    <source>
        <dbReference type="Google" id="ProtNLM"/>
    </source>
</evidence>
<reference evidence="1 2" key="1">
    <citation type="submission" date="2024-09" db="EMBL/GenBank/DDBJ databases">
        <authorList>
            <person name="Sun Q."/>
            <person name="Mori K."/>
        </authorList>
    </citation>
    <scope>NUCLEOTIDE SEQUENCE [LARGE SCALE GENOMIC DNA]</scope>
    <source>
        <strain evidence="1 2">CCM 7228</strain>
    </source>
</reference>
<dbReference type="RefSeq" id="WP_378936471.1">
    <property type="nucleotide sequence ID" value="NZ_JBHLVO010000018.1"/>
</dbReference>
<protein>
    <recommendedName>
        <fullName evidence="3">Metalloenzyme domain-containing protein</fullName>
    </recommendedName>
</protein>
<dbReference type="InterPro" id="IPR017850">
    <property type="entry name" value="Alkaline_phosphatase_core_sf"/>
</dbReference>
<dbReference type="EMBL" id="JBHLVO010000018">
    <property type="protein sequence ID" value="MFC0273279.1"/>
    <property type="molecule type" value="Genomic_DNA"/>
</dbReference>
<sequence>MDNFKRIHVIVMDSVGICEAPDAAQSISGNPILLGCAISKTSNDLQIF</sequence>
<evidence type="ECO:0000313" key="1">
    <source>
        <dbReference type="EMBL" id="MFC0273279.1"/>
    </source>
</evidence>
<gene>
    <name evidence="1" type="ORF">ACFFIX_17880</name>
</gene>